<feature type="modified residue" description="N6-(pyridoxal phosphate)lysine" evidence="2 3">
    <location>
        <position position="35"/>
    </location>
</feature>
<dbReference type="InterPro" id="IPR001608">
    <property type="entry name" value="Ala_racemase_N"/>
</dbReference>
<evidence type="ECO:0000313" key="7">
    <source>
        <dbReference type="Proteomes" id="UP000199475"/>
    </source>
</evidence>
<dbReference type="PANTHER" id="PTHR10146">
    <property type="entry name" value="PROLINE SYNTHETASE CO-TRANSCRIBED BACTERIAL HOMOLOG PROTEIN"/>
    <property type="match status" value="1"/>
</dbReference>
<dbReference type="FunFam" id="3.20.20.10:FF:000018">
    <property type="entry name" value="Pyridoxal phosphate homeostasis protein"/>
    <property type="match status" value="1"/>
</dbReference>
<dbReference type="PANTHER" id="PTHR10146:SF14">
    <property type="entry name" value="PYRIDOXAL PHOSPHATE HOMEOSTASIS PROTEIN"/>
    <property type="match status" value="1"/>
</dbReference>
<dbReference type="NCBIfam" id="TIGR00044">
    <property type="entry name" value="YggS family pyridoxal phosphate-dependent enzyme"/>
    <property type="match status" value="1"/>
</dbReference>
<comment type="cofactor">
    <cofactor evidence="3">
        <name>pyridoxal 5'-phosphate</name>
        <dbReference type="ChEBI" id="CHEBI:597326"/>
    </cofactor>
</comment>
<dbReference type="CDD" id="cd00635">
    <property type="entry name" value="PLPDE_III_YBL036c_like"/>
    <property type="match status" value="1"/>
</dbReference>
<accession>A0A1G9LVK0</accession>
<feature type="domain" description="Alanine racemase N-terminal" evidence="5">
    <location>
        <begin position="7"/>
        <end position="226"/>
    </location>
</feature>
<dbReference type="RefSeq" id="WP_093252409.1">
    <property type="nucleotide sequence ID" value="NZ_FNGP01000004.1"/>
</dbReference>
<gene>
    <name evidence="6" type="ORF">SAMN04488242_2357</name>
</gene>
<protein>
    <recommendedName>
        <fullName evidence="2">Pyridoxal phosphate homeostasis protein</fullName>
        <shortName evidence="2">PLP homeostasis protein</shortName>
    </recommendedName>
</protein>
<name>A0A1G9LVK0_9ACTN</name>
<keyword evidence="7" id="KW-1185">Reference proteome</keyword>
<comment type="function">
    <text evidence="2">Pyridoxal 5'-phosphate (PLP)-binding protein, which is involved in PLP homeostasis.</text>
</comment>
<dbReference type="STRING" id="686624.SAMN04488242_2357"/>
<evidence type="ECO:0000256" key="3">
    <source>
        <dbReference type="PIRSR" id="PIRSR004848-1"/>
    </source>
</evidence>
<evidence type="ECO:0000256" key="4">
    <source>
        <dbReference type="RuleBase" id="RU004514"/>
    </source>
</evidence>
<reference evidence="6 7" key="1">
    <citation type="submission" date="2016-10" db="EMBL/GenBank/DDBJ databases">
        <authorList>
            <person name="de Groot N.N."/>
        </authorList>
    </citation>
    <scope>NUCLEOTIDE SEQUENCE [LARGE SCALE GENOMIC DNA]</scope>
    <source>
        <strain evidence="6 7">CGMCC 1.9159</strain>
    </source>
</reference>
<dbReference type="AlphaFoldDB" id="A0A1G9LVK0"/>
<dbReference type="OrthoDB" id="9804072at2"/>
<evidence type="ECO:0000256" key="1">
    <source>
        <dbReference type="ARBA" id="ARBA00022898"/>
    </source>
</evidence>
<dbReference type="InterPro" id="IPR011078">
    <property type="entry name" value="PyrdxlP_homeostasis"/>
</dbReference>
<keyword evidence="1 2" id="KW-0663">Pyridoxal phosphate</keyword>
<dbReference type="Proteomes" id="UP000199475">
    <property type="component" value="Unassembled WGS sequence"/>
</dbReference>
<dbReference type="EMBL" id="FNGP01000004">
    <property type="protein sequence ID" value="SDL65976.1"/>
    <property type="molecule type" value="Genomic_DNA"/>
</dbReference>
<dbReference type="PIRSF" id="PIRSF004848">
    <property type="entry name" value="YBL036c_PLPDEIII"/>
    <property type="match status" value="1"/>
</dbReference>
<organism evidence="6 7">
    <name type="scientific">Tessaracoccus oleiagri</name>
    <dbReference type="NCBI Taxonomy" id="686624"/>
    <lineage>
        <taxon>Bacteria</taxon>
        <taxon>Bacillati</taxon>
        <taxon>Actinomycetota</taxon>
        <taxon>Actinomycetes</taxon>
        <taxon>Propionibacteriales</taxon>
        <taxon>Propionibacteriaceae</taxon>
        <taxon>Tessaracoccus</taxon>
    </lineage>
</organism>
<evidence type="ECO:0000256" key="2">
    <source>
        <dbReference type="HAMAP-Rule" id="MF_02087"/>
    </source>
</evidence>
<dbReference type="GO" id="GO:0030170">
    <property type="term" value="F:pyridoxal phosphate binding"/>
    <property type="evidence" value="ECO:0007669"/>
    <property type="project" value="UniProtKB-UniRule"/>
</dbReference>
<evidence type="ECO:0000313" key="6">
    <source>
        <dbReference type="EMBL" id="SDL65976.1"/>
    </source>
</evidence>
<comment type="similarity">
    <text evidence="2 4">Belongs to the pyridoxal phosphate-binding protein YggS/PROSC family.</text>
</comment>
<sequence length="228" mass="24898">MAVIEALHAVQARIADAARRAERDPSEIRLLPVSKFHPVSAIAEVMGAGLTLFGENRLQELAEKKQQLPDARFAMIGNVQRNKAKLVVEYADELHSLDSLSLAATLDRRLTEAGRRLPVLVQVNTSDEPQKSGIAPGEAVEFATALREFRALDVRGLMTMAINSPDEERVAACFRRLRDVQADLSAKVPELRWDELSMGMSGDFELAIAHGSTMVRVGTAIFGARPAA</sequence>
<dbReference type="SUPFAM" id="SSF51419">
    <property type="entry name" value="PLP-binding barrel"/>
    <property type="match status" value="1"/>
</dbReference>
<dbReference type="InterPro" id="IPR029066">
    <property type="entry name" value="PLP-binding_barrel"/>
</dbReference>
<evidence type="ECO:0000259" key="5">
    <source>
        <dbReference type="Pfam" id="PF01168"/>
    </source>
</evidence>
<dbReference type="Pfam" id="PF01168">
    <property type="entry name" value="Ala_racemase_N"/>
    <property type="match status" value="1"/>
</dbReference>
<dbReference type="Gene3D" id="3.20.20.10">
    <property type="entry name" value="Alanine racemase"/>
    <property type="match status" value="1"/>
</dbReference>
<dbReference type="HAMAP" id="MF_02087">
    <property type="entry name" value="PLP_homeostasis"/>
    <property type="match status" value="1"/>
</dbReference>
<proteinExistence type="inferred from homology"/>